<comment type="caution">
    <text evidence="2">The sequence shown here is derived from an EMBL/GenBank/DDBJ whole genome shotgun (WGS) entry which is preliminary data.</text>
</comment>
<name>A0A2I1GX75_9GLOM</name>
<dbReference type="Proteomes" id="UP000234323">
    <property type="component" value="Unassembled WGS sequence"/>
</dbReference>
<organism evidence="2 3">
    <name type="scientific">Rhizophagus irregularis</name>
    <dbReference type="NCBI Taxonomy" id="588596"/>
    <lineage>
        <taxon>Eukaryota</taxon>
        <taxon>Fungi</taxon>
        <taxon>Fungi incertae sedis</taxon>
        <taxon>Mucoromycota</taxon>
        <taxon>Glomeromycotina</taxon>
        <taxon>Glomeromycetes</taxon>
        <taxon>Glomerales</taxon>
        <taxon>Glomeraceae</taxon>
        <taxon>Rhizophagus</taxon>
    </lineage>
</organism>
<dbReference type="AlphaFoldDB" id="A0A2I1GX75"/>
<proteinExistence type="predicted"/>
<dbReference type="VEuPathDB" id="FungiDB:RhiirFUN_011616"/>
<dbReference type="EMBL" id="LLXI01000981">
    <property type="protein sequence ID" value="PKY51227.1"/>
    <property type="molecule type" value="Genomic_DNA"/>
</dbReference>
<reference evidence="2 3" key="1">
    <citation type="submission" date="2015-10" db="EMBL/GenBank/DDBJ databases">
        <title>Genome analyses suggest a sexual origin of heterokaryosis in a supposedly ancient asexual fungus.</title>
        <authorList>
            <person name="Ropars J."/>
            <person name="Sedzielewska K."/>
            <person name="Noel J."/>
            <person name="Charron P."/>
            <person name="Farinelli L."/>
            <person name="Marton T."/>
            <person name="Kruger M."/>
            <person name="Pelin A."/>
            <person name="Brachmann A."/>
            <person name="Corradi N."/>
        </authorList>
    </citation>
    <scope>NUCLEOTIDE SEQUENCE [LARGE SCALE GENOMIC DNA]</scope>
    <source>
        <strain evidence="2 3">A4</strain>
    </source>
</reference>
<dbReference type="VEuPathDB" id="FungiDB:RhiirA1_452562"/>
<accession>A0A2I1GX75</accession>
<keyword evidence="3" id="KW-1185">Reference proteome</keyword>
<evidence type="ECO:0000313" key="2">
    <source>
        <dbReference type="EMBL" id="PKY51227.1"/>
    </source>
</evidence>
<evidence type="ECO:0000313" key="3">
    <source>
        <dbReference type="Proteomes" id="UP000234323"/>
    </source>
</evidence>
<feature type="region of interest" description="Disordered" evidence="1">
    <location>
        <begin position="66"/>
        <end position="123"/>
    </location>
</feature>
<feature type="compositionally biased region" description="Acidic residues" evidence="1">
    <location>
        <begin position="89"/>
        <end position="123"/>
    </location>
</feature>
<dbReference type="VEuPathDB" id="FungiDB:FUN_014354"/>
<evidence type="ECO:0000256" key="1">
    <source>
        <dbReference type="SAM" id="MobiDB-lite"/>
    </source>
</evidence>
<protein>
    <submittedName>
        <fullName evidence="2">Uncharacterized protein</fullName>
    </submittedName>
</protein>
<gene>
    <name evidence="2" type="ORF">RhiirA4_468104</name>
</gene>
<sequence>MSLVWCTCYKCQEDTGDGSYVSKSTRTYHRKHYQHNKQEYYSLDSNEIIINYSNDTMGMDNFGYHQESGYKPIDESSEDGSMDKLSENEPMDEDGPIDELSEDGPMDELSEDETVDEALEDGPIDEISEYGLMDEVPRYDELMNEDIVKQECMEEWDDD</sequence>